<organism evidence="6 7">
    <name type="scientific">Phanerochaete sordida</name>
    <dbReference type="NCBI Taxonomy" id="48140"/>
    <lineage>
        <taxon>Eukaryota</taxon>
        <taxon>Fungi</taxon>
        <taxon>Dikarya</taxon>
        <taxon>Basidiomycota</taxon>
        <taxon>Agaricomycotina</taxon>
        <taxon>Agaricomycetes</taxon>
        <taxon>Polyporales</taxon>
        <taxon>Phanerochaetaceae</taxon>
        <taxon>Phanerochaete</taxon>
    </lineage>
</organism>
<keyword evidence="7" id="KW-1185">Reference proteome</keyword>
<dbReference type="InterPro" id="IPR059179">
    <property type="entry name" value="MLKL-like_MCAfunc"/>
</dbReference>
<dbReference type="Proteomes" id="UP000703269">
    <property type="component" value="Unassembled WGS sequence"/>
</dbReference>
<keyword evidence="1" id="KW-0808">Transferase</keyword>
<evidence type="ECO:0000256" key="4">
    <source>
        <dbReference type="ARBA" id="ARBA00022840"/>
    </source>
</evidence>
<keyword evidence="4" id="KW-0067">ATP-binding</keyword>
<evidence type="ECO:0000256" key="1">
    <source>
        <dbReference type="ARBA" id="ARBA00022679"/>
    </source>
</evidence>
<gene>
    <name evidence="6" type="ORF">PsYK624_056280</name>
</gene>
<dbReference type="PANTHER" id="PTHR44329:SF288">
    <property type="entry name" value="MITOGEN-ACTIVATED PROTEIN KINASE KINASE KINASE 20"/>
    <property type="match status" value="1"/>
</dbReference>
<evidence type="ECO:0000313" key="7">
    <source>
        <dbReference type="Proteomes" id="UP000703269"/>
    </source>
</evidence>
<keyword evidence="3" id="KW-0418">Kinase</keyword>
<dbReference type="GO" id="GO:0005524">
    <property type="term" value="F:ATP binding"/>
    <property type="evidence" value="ECO:0007669"/>
    <property type="project" value="UniProtKB-KW"/>
</dbReference>
<evidence type="ECO:0000259" key="5">
    <source>
        <dbReference type="PROSITE" id="PS50011"/>
    </source>
</evidence>
<dbReference type="PANTHER" id="PTHR44329">
    <property type="entry name" value="SERINE/THREONINE-PROTEIN KINASE TNNI3K-RELATED"/>
    <property type="match status" value="1"/>
</dbReference>
<dbReference type="AlphaFoldDB" id="A0A9P3G747"/>
<dbReference type="InterPro" id="IPR000719">
    <property type="entry name" value="Prot_kinase_dom"/>
</dbReference>
<dbReference type="InterPro" id="IPR036537">
    <property type="entry name" value="Adaptor_Cbl_N_dom_sf"/>
</dbReference>
<evidence type="ECO:0000256" key="2">
    <source>
        <dbReference type="ARBA" id="ARBA00022741"/>
    </source>
</evidence>
<sequence length="676" mass="75574">MSDTLQQLQTVFNLALQALNAIPEPISSVVTGIVQEIWDAVQQANQNKHQLRLLFKRICELLSSLGSPQNYGDQVIQKAVNVLVRNLENVLKFIVSEQRKSFLKTMLTADDLKLKLEEHERHISNACLGFQNAALLSANRKLDDLMERVNSHAEAQAATAARQLALQQDLAEKLQVLRDAVTSTAFLDELLATVQADPVHMMTAMEAVLEREESGRTRLRHEEIEFLRAGVRRLSAQMQGKRVKIKSWTVTGFEVERGFLLGSDVSSTIRVGRWLGKVVNILEMKDAEITTEFVKLWKSLRSTRVQVLLGASTTDSPPFILLPYAPDNVLDYLAKNPAPDYLKLVSEITRGLDYLHSRDPPVVHGSLRPGVVHVDPQGNVTLSCIGIHRKHLAPTDLSTTMQLHNALTPWQAPELPATGPTPAADIYSLGLLLSGMLTVLLRKHARGPFDGEALLRRLIDDCLRPAPDERASAGGLLRVLAATHPEVREGDMFTAQPSLVVDPLPEGVAERWRLVYTRREAYGVVNEQVDVIYVSTAPIDGGSDAPLRRLSFEVRCHDQGKDYTTAEGRDGAWAWVELALSRPTVTDSGLQHNEVNFEDECPGVFRGHMLDSTRWEVVRCPFADDAPKTHRITFDHQHPLIRAARKGDRIQLYPKARFPGWFCFIYSAEIHVVTEY</sequence>
<dbReference type="GO" id="GO:0007166">
    <property type="term" value="P:cell surface receptor signaling pathway"/>
    <property type="evidence" value="ECO:0007669"/>
    <property type="project" value="InterPro"/>
</dbReference>
<dbReference type="InterPro" id="IPR011009">
    <property type="entry name" value="Kinase-like_dom_sf"/>
</dbReference>
<dbReference type="PROSITE" id="PS50011">
    <property type="entry name" value="PROTEIN_KINASE_DOM"/>
    <property type="match status" value="1"/>
</dbReference>
<accession>A0A9P3G747</accession>
<dbReference type="OrthoDB" id="10261027at2759"/>
<dbReference type="GO" id="GO:0004674">
    <property type="term" value="F:protein serine/threonine kinase activity"/>
    <property type="evidence" value="ECO:0007669"/>
    <property type="project" value="TreeGrafter"/>
</dbReference>
<evidence type="ECO:0000256" key="3">
    <source>
        <dbReference type="ARBA" id="ARBA00022777"/>
    </source>
</evidence>
<feature type="domain" description="Protein kinase" evidence="5">
    <location>
        <begin position="255"/>
        <end position="487"/>
    </location>
</feature>
<keyword evidence="2" id="KW-0547">Nucleotide-binding</keyword>
<dbReference type="Gene3D" id="1.10.510.10">
    <property type="entry name" value="Transferase(Phosphotransferase) domain 1"/>
    <property type="match status" value="1"/>
</dbReference>
<proteinExistence type="predicted"/>
<dbReference type="SUPFAM" id="SSF56112">
    <property type="entry name" value="Protein kinase-like (PK-like)"/>
    <property type="match status" value="1"/>
</dbReference>
<reference evidence="6 7" key="1">
    <citation type="submission" date="2021-08" db="EMBL/GenBank/DDBJ databases">
        <title>Draft Genome Sequence of Phanerochaete sordida strain YK-624.</title>
        <authorList>
            <person name="Mori T."/>
            <person name="Dohra H."/>
            <person name="Suzuki T."/>
            <person name="Kawagishi H."/>
            <person name="Hirai H."/>
        </authorList>
    </citation>
    <scope>NUCLEOTIDE SEQUENCE [LARGE SCALE GENOMIC DNA]</scope>
    <source>
        <strain evidence="6 7">YK-624</strain>
    </source>
</reference>
<dbReference type="EMBL" id="BPQB01000013">
    <property type="protein sequence ID" value="GJE89526.1"/>
    <property type="molecule type" value="Genomic_DNA"/>
</dbReference>
<dbReference type="CDD" id="cd21037">
    <property type="entry name" value="MLKL_NTD"/>
    <property type="match status" value="1"/>
</dbReference>
<dbReference type="InterPro" id="IPR001245">
    <property type="entry name" value="Ser-Thr/Tyr_kinase_cat_dom"/>
</dbReference>
<dbReference type="Gene3D" id="1.20.930.20">
    <property type="entry name" value="Adaptor protein Cbl, N-terminal domain"/>
    <property type="match status" value="1"/>
</dbReference>
<dbReference type="InterPro" id="IPR051681">
    <property type="entry name" value="Ser/Thr_Kinases-Pseudokinases"/>
</dbReference>
<dbReference type="SMART" id="SM00220">
    <property type="entry name" value="S_TKc"/>
    <property type="match status" value="1"/>
</dbReference>
<protein>
    <recommendedName>
        <fullName evidence="5">Protein kinase domain-containing protein</fullName>
    </recommendedName>
</protein>
<dbReference type="Pfam" id="PF07714">
    <property type="entry name" value="PK_Tyr_Ser-Thr"/>
    <property type="match status" value="1"/>
</dbReference>
<name>A0A9P3G747_9APHY</name>
<evidence type="ECO:0000313" key="6">
    <source>
        <dbReference type="EMBL" id="GJE89526.1"/>
    </source>
</evidence>
<comment type="caution">
    <text evidence="6">The sequence shown here is derived from an EMBL/GenBank/DDBJ whole genome shotgun (WGS) entry which is preliminary data.</text>
</comment>